<dbReference type="RefSeq" id="WP_231464824.1">
    <property type="nucleotide sequence ID" value="NZ_JAJOHW010000150.1"/>
</dbReference>
<comment type="caution">
    <text evidence="1">The sequence shown here is derived from an EMBL/GenBank/DDBJ whole genome shotgun (WGS) entry which is preliminary data.</text>
</comment>
<evidence type="ECO:0000313" key="1">
    <source>
        <dbReference type="EMBL" id="MFC4492467.1"/>
    </source>
</evidence>
<proteinExistence type="predicted"/>
<keyword evidence="2" id="KW-1185">Reference proteome</keyword>
<dbReference type="EMBL" id="JBHSEK010000030">
    <property type="protein sequence ID" value="MFC4492467.1"/>
    <property type="molecule type" value="Genomic_DNA"/>
</dbReference>
<gene>
    <name evidence="1" type="ORF">ACFO0R_22890</name>
</gene>
<name>A0ABV8ZZ45_9NEIS</name>
<accession>A0ABV8ZZ45</accession>
<sequence>MWRMLGLFGVSTVAWWGLLWLVLPQSWQRISPSAILLLHLGPPMLLSAGVKLWGYLKEKRAKQAEAEQAAAADAEHQAARDAARERHLAELRERQAVVECRWLWACATPAEDEPFWLAEAPDGCLWSSVDKADACGDADDVLAALRPHVVEALSQLYAAAPGAAWLPLLMEVVPGPSGIEQIAAVKEWQLEAMMAGQVDEDWPAPDARFLAGAGTGTVADRARQLLQQEPELPGVLVLGADAPLALQGADDGDEGDTAAAERQRWLGKPGLAVAVLLMLREQLPEPEQGVAVTVAEGADPYQPYWEKDFSRSGGSWGLVPGRHQAGLAELPVLAQLGQSSSVALQQERALQLARQLQPVLDNALVNAALLDYPFSPEDAKPENDQAASLAWLAHNGGDVNVGGVRLAAIASALSRHGVELHPVDEASNLARDWGDVGVAASAMLTAIAVSHSARLAAPAILTQFSHEQVALAMARPPRKETAA</sequence>
<reference evidence="2" key="1">
    <citation type="journal article" date="2019" name="Int. J. Syst. Evol. Microbiol.">
        <title>The Global Catalogue of Microorganisms (GCM) 10K type strain sequencing project: providing services to taxonomists for standard genome sequencing and annotation.</title>
        <authorList>
            <consortium name="The Broad Institute Genomics Platform"/>
            <consortium name="The Broad Institute Genome Sequencing Center for Infectious Disease"/>
            <person name="Wu L."/>
            <person name="Ma J."/>
        </authorList>
    </citation>
    <scope>NUCLEOTIDE SEQUENCE [LARGE SCALE GENOMIC DNA]</scope>
    <source>
        <strain evidence="2">CGMCC 4.7608</strain>
    </source>
</reference>
<evidence type="ECO:0000313" key="2">
    <source>
        <dbReference type="Proteomes" id="UP001595999"/>
    </source>
</evidence>
<protein>
    <submittedName>
        <fullName evidence="1">Uncharacterized protein</fullName>
    </submittedName>
</protein>
<organism evidence="1 2">
    <name type="scientific">Chromobacterium aquaticum</name>
    <dbReference type="NCBI Taxonomy" id="467180"/>
    <lineage>
        <taxon>Bacteria</taxon>
        <taxon>Pseudomonadati</taxon>
        <taxon>Pseudomonadota</taxon>
        <taxon>Betaproteobacteria</taxon>
        <taxon>Neisseriales</taxon>
        <taxon>Chromobacteriaceae</taxon>
        <taxon>Chromobacterium</taxon>
    </lineage>
</organism>
<dbReference type="Proteomes" id="UP001595999">
    <property type="component" value="Unassembled WGS sequence"/>
</dbReference>